<keyword evidence="4" id="KW-0539">Nucleus</keyword>
<evidence type="ECO:0000256" key="2">
    <source>
        <dbReference type="ARBA" id="ARBA00023125"/>
    </source>
</evidence>
<dbReference type="PANTHER" id="PTHR47840">
    <property type="entry name" value="ZN(II)2CYS6 TRANSCRIPTION FACTOR (EUROFUNG)-RELATED"/>
    <property type="match status" value="1"/>
</dbReference>
<dbReference type="GO" id="GO:0009893">
    <property type="term" value="P:positive regulation of metabolic process"/>
    <property type="evidence" value="ECO:0007669"/>
    <property type="project" value="UniProtKB-ARBA"/>
</dbReference>
<dbReference type="SUPFAM" id="SSF57701">
    <property type="entry name" value="Zn2/Cys6 DNA-binding domain"/>
    <property type="match status" value="1"/>
</dbReference>
<accession>A0A5N7CPM6</accession>
<dbReference type="Proteomes" id="UP000326877">
    <property type="component" value="Unassembled WGS sequence"/>
</dbReference>
<dbReference type="PANTHER" id="PTHR47840:SF3">
    <property type="entry name" value="ZN(II)2CYS6 TRANSCRIPTION FACTOR (EUROFUNG)"/>
    <property type="match status" value="1"/>
</dbReference>
<dbReference type="AlphaFoldDB" id="A0A5N7CPM6"/>
<evidence type="ECO:0000259" key="6">
    <source>
        <dbReference type="PROSITE" id="PS50048"/>
    </source>
</evidence>
<evidence type="ECO:0000313" key="7">
    <source>
        <dbReference type="EMBL" id="KAE8395628.1"/>
    </source>
</evidence>
<name>A0A5N7CPM6_PETAA</name>
<evidence type="ECO:0000256" key="5">
    <source>
        <dbReference type="SAM" id="MobiDB-lite"/>
    </source>
</evidence>
<sequence length="696" mass="77553">MSSFGLRKGTKSCTECRRRKVRCIRASKDTDSCRQCEDRGVACTVQVSTNLRSSQNPRFSSRLRIAHLESQVAQLTKVVNEIELKLSHKPSQISRAQSGQSASPDDSEGESSGLDIPTAEKPSHLRSLFQNDWLSADTCRPEQQGPQRVDKVSAQLSVSARPRLQSMIPTKDEVSDIAASAYDWLTVLHAIFPQPLMLKSPQELMESYDSICSADADVIALASWLLTLALTAQQIHRGRERSDVFLRKCQRRFELCQSIMNIVENTLLCHDRLLASSQGLGMAIHFVRLQIGRGYFQKAWITLRHIIAIAELMGLPKVYQAVQLNQTSGTDEAAFHKSQLWEVICNVERLLGMILNLPPGTARYQLTTASPLNVQGRVQLPTYLTRLLGIAAKVCDLDEPAGAQGPSMKTQTAALEMVRALGELANQAPDAWWAGDDRDHIMPDDIVQFMHCCAVMRIYFPLAMHQNLGDEFVYAQLPCMNACESVARRYLSLRRKLPAGLFMSQMLDLQALTAAAVLLILSHHICATDRPGFRVNVRHLHGVVAEVMNLIGERSKDPTNSQLTVEAFNTLRALSQLLRQDDHISEVQRLTVTVPLLGKIHIRRNPRPLRQSGVSHQSSQVAASANAQKWNVIQPSLRNQSLPNTNTPMNEAGPTPEELLLDDLSWSIEDTFDNLLEGAFLAESMDQPSSWQGMNF</sequence>
<protein>
    <recommendedName>
        <fullName evidence="6">Zn(2)-C6 fungal-type domain-containing protein</fullName>
    </recommendedName>
</protein>
<feature type="region of interest" description="Disordered" evidence="5">
    <location>
        <begin position="90"/>
        <end position="121"/>
    </location>
</feature>
<feature type="domain" description="Zn(2)-C6 fungal-type" evidence="6">
    <location>
        <begin position="12"/>
        <end position="45"/>
    </location>
</feature>
<dbReference type="PROSITE" id="PS50048">
    <property type="entry name" value="ZN2_CY6_FUNGAL_2"/>
    <property type="match status" value="1"/>
</dbReference>
<keyword evidence="1" id="KW-0805">Transcription regulation</keyword>
<dbReference type="GO" id="GO:0003677">
    <property type="term" value="F:DNA binding"/>
    <property type="evidence" value="ECO:0007669"/>
    <property type="project" value="UniProtKB-KW"/>
</dbReference>
<dbReference type="Pfam" id="PF00172">
    <property type="entry name" value="Zn_clus"/>
    <property type="match status" value="1"/>
</dbReference>
<dbReference type="PROSITE" id="PS00463">
    <property type="entry name" value="ZN2_CY6_FUNGAL_1"/>
    <property type="match status" value="1"/>
</dbReference>
<reference evidence="7" key="1">
    <citation type="submission" date="2019-04" db="EMBL/GenBank/DDBJ databases">
        <title>Friends and foes A comparative genomics studyof 23 Aspergillus species from section Flavi.</title>
        <authorList>
            <consortium name="DOE Joint Genome Institute"/>
            <person name="Kjaerbolling I."/>
            <person name="Vesth T."/>
            <person name="Frisvad J.C."/>
            <person name="Nybo J.L."/>
            <person name="Theobald S."/>
            <person name="Kildgaard S."/>
            <person name="Isbrandt T."/>
            <person name="Kuo A."/>
            <person name="Sato A."/>
            <person name="Lyhne E.K."/>
            <person name="Kogle M.E."/>
            <person name="Wiebenga A."/>
            <person name="Kun R.S."/>
            <person name="Lubbers R.J."/>
            <person name="Makela M.R."/>
            <person name="Barry K."/>
            <person name="Chovatia M."/>
            <person name="Clum A."/>
            <person name="Daum C."/>
            <person name="Haridas S."/>
            <person name="He G."/>
            <person name="LaButti K."/>
            <person name="Lipzen A."/>
            <person name="Mondo S."/>
            <person name="Riley R."/>
            <person name="Salamov A."/>
            <person name="Simmons B.A."/>
            <person name="Magnuson J.K."/>
            <person name="Henrissat B."/>
            <person name="Mortensen U.H."/>
            <person name="Larsen T.O."/>
            <person name="Devries R.P."/>
            <person name="Grigoriev I.V."/>
            <person name="Machida M."/>
            <person name="Baker S.E."/>
            <person name="Andersen M.R."/>
        </authorList>
    </citation>
    <scope>NUCLEOTIDE SEQUENCE [LARGE SCALE GENOMIC DNA]</scope>
    <source>
        <strain evidence="7">IBT 14317</strain>
    </source>
</reference>
<dbReference type="InterPro" id="IPR001138">
    <property type="entry name" value="Zn2Cys6_DnaBD"/>
</dbReference>
<evidence type="ECO:0000256" key="1">
    <source>
        <dbReference type="ARBA" id="ARBA00023015"/>
    </source>
</evidence>
<dbReference type="GO" id="GO:0000981">
    <property type="term" value="F:DNA-binding transcription factor activity, RNA polymerase II-specific"/>
    <property type="evidence" value="ECO:0007669"/>
    <property type="project" value="InterPro"/>
</dbReference>
<evidence type="ECO:0000256" key="4">
    <source>
        <dbReference type="ARBA" id="ARBA00023242"/>
    </source>
</evidence>
<dbReference type="InterPro" id="IPR036864">
    <property type="entry name" value="Zn2-C6_fun-type_DNA-bd_sf"/>
</dbReference>
<dbReference type="CDD" id="cd12148">
    <property type="entry name" value="fungal_TF_MHR"/>
    <property type="match status" value="1"/>
</dbReference>
<keyword evidence="3" id="KW-0804">Transcription</keyword>
<dbReference type="Gene3D" id="4.10.240.10">
    <property type="entry name" value="Zn(2)-C6 fungal-type DNA-binding domain"/>
    <property type="match status" value="1"/>
</dbReference>
<gene>
    <name evidence="7" type="ORF">BDV23DRAFT_178673</name>
</gene>
<dbReference type="GO" id="GO:0008270">
    <property type="term" value="F:zinc ion binding"/>
    <property type="evidence" value="ECO:0007669"/>
    <property type="project" value="InterPro"/>
</dbReference>
<dbReference type="CDD" id="cd00067">
    <property type="entry name" value="GAL4"/>
    <property type="match status" value="1"/>
</dbReference>
<dbReference type="EMBL" id="ML735218">
    <property type="protein sequence ID" value="KAE8395628.1"/>
    <property type="molecule type" value="Genomic_DNA"/>
</dbReference>
<feature type="compositionally biased region" description="Polar residues" evidence="5">
    <location>
        <begin position="90"/>
        <end position="104"/>
    </location>
</feature>
<keyword evidence="2" id="KW-0238">DNA-binding</keyword>
<evidence type="ECO:0000256" key="3">
    <source>
        <dbReference type="ARBA" id="ARBA00023163"/>
    </source>
</evidence>
<dbReference type="SMART" id="SM00066">
    <property type="entry name" value="GAL4"/>
    <property type="match status" value="1"/>
</dbReference>
<dbReference type="OrthoDB" id="5392779at2759"/>
<organism evidence="7">
    <name type="scientific">Petromyces alliaceus</name>
    <name type="common">Aspergillus alliaceus</name>
    <dbReference type="NCBI Taxonomy" id="209559"/>
    <lineage>
        <taxon>Eukaryota</taxon>
        <taxon>Fungi</taxon>
        <taxon>Dikarya</taxon>
        <taxon>Ascomycota</taxon>
        <taxon>Pezizomycotina</taxon>
        <taxon>Eurotiomycetes</taxon>
        <taxon>Eurotiomycetidae</taxon>
        <taxon>Eurotiales</taxon>
        <taxon>Aspergillaceae</taxon>
        <taxon>Aspergillus</taxon>
        <taxon>Aspergillus subgen. Circumdati</taxon>
    </lineage>
</organism>
<proteinExistence type="predicted"/>